<organism evidence="1 2">
    <name type="scientific">Niabella soli DSM 19437</name>
    <dbReference type="NCBI Taxonomy" id="929713"/>
    <lineage>
        <taxon>Bacteria</taxon>
        <taxon>Pseudomonadati</taxon>
        <taxon>Bacteroidota</taxon>
        <taxon>Chitinophagia</taxon>
        <taxon>Chitinophagales</taxon>
        <taxon>Chitinophagaceae</taxon>
        <taxon>Niabella</taxon>
    </lineage>
</organism>
<name>W0F6X6_9BACT</name>
<dbReference type="Proteomes" id="UP000003586">
    <property type="component" value="Chromosome"/>
</dbReference>
<dbReference type="AlphaFoldDB" id="W0F6X6"/>
<evidence type="ECO:0000313" key="1">
    <source>
        <dbReference type="EMBL" id="AHF17126.1"/>
    </source>
</evidence>
<dbReference type="KEGG" id="nso:NIASO_02195"/>
<proteinExistence type="predicted"/>
<keyword evidence="2" id="KW-1185">Reference proteome</keyword>
<dbReference type="HOGENOM" id="CLU_3409745_0_0_10"/>
<accession>W0F6X6</accession>
<protein>
    <submittedName>
        <fullName evidence="1">Uncharacterized protein</fullName>
    </submittedName>
</protein>
<reference evidence="1 2" key="1">
    <citation type="submission" date="2013-12" db="EMBL/GenBank/DDBJ databases">
        <authorList>
            <consortium name="DOE Joint Genome Institute"/>
            <person name="Eisen J."/>
            <person name="Huntemann M."/>
            <person name="Han J."/>
            <person name="Chen A."/>
            <person name="Kyrpides N."/>
            <person name="Mavromatis K."/>
            <person name="Markowitz V."/>
            <person name="Palaniappan K."/>
            <person name="Ivanova N."/>
            <person name="Schaumberg A."/>
            <person name="Pati A."/>
            <person name="Liolios K."/>
            <person name="Nordberg H.P."/>
            <person name="Cantor M.N."/>
            <person name="Hua S.X."/>
            <person name="Woyke T."/>
        </authorList>
    </citation>
    <scope>NUCLEOTIDE SEQUENCE [LARGE SCALE GENOMIC DNA]</scope>
    <source>
        <strain evidence="2">DSM 19437</strain>
    </source>
</reference>
<dbReference type="EMBL" id="CP007035">
    <property type="protein sequence ID" value="AHF17126.1"/>
    <property type="molecule type" value="Genomic_DNA"/>
</dbReference>
<gene>
    <name evidence="1" type="ORF">NIASO_02195</name>
</gene>
<sequence>MIDTLNVTGLYNIFFIDSSGAINNALFAG</sequence>
<evidence type="ECO:0000313" key="2">
    <source>
        <dbReference type="Proteomes" id="UP000003586"/>
    </source>
</evidence>